<evidence type="ECO:0000313" key="2">
    <source>
        <dbReference type="EMBL" id="PSC69771.1"/>
    </source>
</evidence>
<name>A0A2P6V6R3_9CHLO</name>
<feature type="transmembrane region" description="Helical" evidence="1">
    <location>
        <begin position="30"/>
        <end position="53"/>
    </location>
</feature>
<keyword evidence="1" id="KW-0812">Transmembrane</keyword>
<dbReference type="PANTHER" id="PTHR31168">
    <property type="entry name" value="OS02G0292800 PROTEIN"/>
    <property type="match status" value="1"/>
</dbReference>
<dbReference type="PANTHER" id="PTHR31168:SF1">
    <property type="entry name" value="DUF599 FAMILY PROTEIN"/>
    <property type="match status" value="1"/>
</dbReference>
<feature type="transmembrane region" description="Helical" evidence="1">
    <location>
        <begin position="73"/>
        <end position="97"/>
    </location>
</feature>
<keyword evidence="1" id="KW-0472">Membrane</keyword>
<dbReference type="Pfam" id="PF04654">
    <property type="entry name" value="DUF599"/>
    <property type="match status" value="1"/>
</dbReference>
<dbReference type="OrthoDB" id="512504at2759"/>
<evidence type="ECO:0008006" key="4">
    <source>
        <dbReference type="Google" id="ProtNLM"/>
    </source>
</evidence>
<gene>
    <name evidence="2" type="ORF">C2E20_6785</name>
</gene>
<feature type="transmembrane region" description="Helical" evidence="1">
    <location>
        <begin position="155"/>
        <end position="179"/>
    </location>
</feature>
<comment type="caution">
    <text evidence="2">The sequence shown here is derived from an EMBL/GenBank/DDBJ whole genome shotgun (WGS) entry which is preliminary data.</text>
</comment>
<dbReference type="InterPro" id="IPR006747">
    <property type="entry name" value="DUF599"/>
</dbReference>
<dbReference type="EMBL" id="LHPF02000024">
    <property type="protein sequence ID" value="PSC69771.1"/>
    <property type="molecule type" value="Genomic_DNA"/>
</dbReference>
<sequence length="200" mass="21649">MRMKAQALWSQIYGSDTKNTITAVQTLRNALMTGTFLASTAALLATQVFGALLDPPKLGRVQQLGEQDVITGGTSLFSATAKLSIIIACLLVAFFWFTQAVRLYSHMGFLVGMLASPLNTQHAHVTSVEELVALSDKAAICFSLGIRTFVFFGPLILWVLGPTMMLIATLCLTAGMVWADRLPTGTRLVVPGERAQDLER</sequence>
<proteinExistence type="predicted"/>
<evidence type="ECO:0000256" key="1">
    <source>
        <dbReference type="SAM" id="Phobius"/>
    </source>
</evidence>
<dbReference type="Proteomes" id="UP000239649">
    <property type="component" value="Unassembled WGS sequence"/>
</dbReference>
<organism evidence="2 3">
    <name type="scientific">Micractinium conductrix</name>
    <dbReference type="NCBI Taxonomy" id="554055"/>
    <lineage>
        <taxon>Eukaryota</taxon>
        <taxon>Viridiplantae</taxon>
        <taxon>Chlorophyta</taxon>
        <taxon>core chlorophytes</taxon>
        <taxon>Trebouxiophyceae</taxon>
        <taxon>Chlorellales</taxon>
        <taxon>Chlorellaceae</taxon>
        <taxon>Chlorella clade</taxon>
        <taxon>Micractinium</taxon>
    </lineage>
</organism>
<keyword evidence="1" id="KW-1133">Transmembrane helix</keyword>
<keyword evidence="3" id="KW-1185">Reference proteome</keyword>
<evidence type="ECO:0000313" key="3">
    <source>
        <dbReference type="Proteomes" id="UP000239649"/>
    </source>
</evidence>
<dbReference type="AlphaFoldDB" id="A0A2P6V6R3"/>
<reference evidence="2 3" key="1">
    <citation type="journal article" date="2018" name="Plant J.">
        <title>Genome sequences of Chlorella sorokiniana UTEX 1602 and Micractinium conductrix SAG 241.80: implications to maltose excretion by a green alga.</title>
        <authorList>
            <person name="Arriola M.B."/>
            <person name="Velmurugan N."/>
            <person name="Zhang Y."/>
            <person name="Plunkett M.H."/>
            <person name="Hondzo H."/>
            <person name="Barney B.M."/>
        </authorList>
    </citation>
    <scope>NUCLEOTIDE SEQUENCE [LARGE SCALE GENOMIC DNA]</scope>
    <source>
        <strain evidence="2 3">SAG 241.80</strain>
    </source>
</reference>
<protein>
    <recommendedName>
        <fullName evidence="4">DUF599 domain-containing protein</fullName>
    </recommendedName>
</protein>
<accession>A0A2P6V6R3</accession>